<reference evidence="2 3" key="1">
    <citation type="submission" date="2020-04" db="EMBL/GenBank/DDBJ databases">
        <authorList>
            <person name="Klaysubun C."/>
            <person name="Duangmal K."/>
            <person name="Lipun K."/>
        </authorList>
    </citation>
    <scope>NUCLEOTIDE SEQUENCE [LARGE SCALE GENOMIC DNA]</scope>
    <source>
        <strain evidence="2 3">K10HN5</strain>
    </source>
</reference>
<sequence length="228" mass="25275">MSNGLALGVGRIEATLGDHICGVYSSEFERDQVVIPFLEAGLESGDKCICVVDGTPPREIVAILETYLDASAFAASKQLEVIGAADMYLRSGRFSADEVISSWKAAMSDVMYDGRFDTVRAVETWSRRDVVPDMHELLMLESEMNRYLPLYPQVIVCLYDTDRFGGGIIIDLLKTHPRVLVGETLLENPYYLTPDELLTMAVKREDVSANTENEEAAKWFSDVTTGST</sequence>
<dbReference type="RefSeq" id="WP_169380165.1">
    <property type="nucleotide sequence ID" value="NZ_JAAXLA010000006.1"/>
</dbReference>
<dbReference type="Proteomes" id="UP000820669">
    <property type="component" value="Unassembled WGS sequence"/>
</dbReference>
<keyword evidence="3" id="KW-1185">Reference proteome</keyword>
<name>A0ABX1S9G0_9PSEU</name>
<organism evidence="2 3">
    <name type="scientific">Pseudonocardia acidicola</name>
    <dbReference type="NCBI Taxonomy" id="2724939"/>
    <lineage>
        <taxon>Bacteria</taxon>
        <taxon>Bacillati</taxon>
        <taxon>Actinomycetota</taxon>
        <taxon>Actinomycetes</taxon>
        <taxon>Pseudonocardiales</taxon>
        <taxon>Pseudonocardiaceae</taxon>
        <taxon>Pseudonocardia</taxon>
    </lineage>
</organism>
<evidence type="ECO:0000313" key="2">
    <source>
        <dbReference type="EMBL" id="NMH96793.1"/>
    </source>
</evidence>
<dbReference type="InterPro" id="IPR025847">
    <property type="entry name" value="MEDS_domain"/>
</dbReference>
<proteinExistence type="predicted"/>
<dbReference type="Pfam" id="PF14417">
    <property type="entry name" value="MEDS"/>
    <property type="match status" value="1"/>
</dbReference>
<evidence type="ECO:0000259" key="1">
    <source>
        <dbReference type="Pfam" id="PF14417"/>
    </source>
</evidence>
<accession>A0ABX1S9G0</accession>
<dbReference type="EMBL" id="JAAXLA010000006">
    <property type="protein sequence ID" value="NMH96793.1"/>
    <property type="molecule type" value="Genomic_DNA"/>
</dbReference>
<feature type="domain" description="MEDS" evidence="1">
    <location>
        <begin position="18"/>
        <end position="177"/>
    </location>
</feature>
<comment type="caution">
    <text evidence="2">The sequence shown here is derived from an EMBL/GenBank/DDBJ whole genome shotgun (WGS) entry which is preliminary data.</text>
</comment>
<protein>
    <recommendedName>
        <fullName evidence="1">MEDS domain-containing protein</fullName>
    </recommendedName>
</protein>
<evidence type="ECO:0000313" key="3">
    <source>
        <dbReference type="Proteomes" id="UP000820669"/>
    </source>
</evidence>
<gene>
    <name evidence="2" type="ORF">HF526_05600</name>
</gene>